<keyword evidence="2" id="KW-1185">Reference proteome</keyword>
<dbReference type="OrthoDB" id="2052149at2"/>
<dbReference type="Proteomes" id="UP000184375">
    <property type="component" value="Unassembled WGS sequence"/>
</dbReference>
<gene>
    <name evidence="1" type="ORF">SAMN05660826_02353</name>
</gene>
<dbReference type="STRING" id="447595.SAMN05660826_02353"/>
<proteinExistence type="predicted"/>
<accession>A0A1M7MMM7</accession>
<evidence type="ECO:0000313" key="1">
    <source>
        <dbReference type="EMBL" id="SHM92291.1"/>
    </source>
</evidence>
<name>A0A1M7MMM7_9FIRM</name>
<sequence length="195" mass="22579">MKREINKTSPAVVEFIDTSEISDVKKWLQKQAGIYGLKWLLVHADDGVIWGRIDNGELITSDTVAREVSPPLRIETLLQARLFAPHGELLLWRDGENHWHARLIRDTDKDETPKWHEAIDELQILWGTHAQPLCHGFTLMIDGIQGLFHAVPFELTGEYSRENRPLRLWVRHYIEEDEDGFARIAASRLVDLKKE</sequence>
<dbReference type="RefSeq" id="WP_084099043.1">
    <property type="nucleotide sequence ID" value="NZ_FRCR01000025.1"/>
</dbReference>
<evidence type="ECO:0000313" key="2">
    <source>
        <dbReference type="Proteomes" id="UP000184375"/>
    </source>
</evidence>
<reference evidence="2" key="1">
    <citation type="submission" date="2016-11" db="EMBL/GenBank/DDBJ databases">
        <authorList>
            <person name="Varghese N."/>
            <person name="Submissions S."/>
        </authorList>
    </citation>
    <scope>NUCLEOTIDE SEQUENCE [LARGE SCALE GENOMIC DNA]</scope>
    <source>
        <strain evidence="2">DSM 18802</strain>
    </source>
</reference>
<dbReference type="InterPro" id="IPR023815">
    <property type="entry name" value="CRISPR-assoc_Csx19"/>
</dbReference>
<dbReference type="AlphaFoldDB" id="A0A1M7MMM7"/>
<dbReference type="NCBIfam" id="TIGR03984">
    <property type="entry name" value="CRISPR-associated protein Csx19"/>
    <property type="match status" value="1"/>
</dbReference>
<organism evidence="1 2">
    <name type="scientific">Caldanaerovirga acetigignens</name>
    <dbReference type="NCBI Taxonomy" id="447595"/>
    <lineage>
        <taxon>Bacteria</taxon>
        <taxon>Bacillati</taxon>
        <taxon>Bacillota</taxon>
        <taxon>Clostridia</taxon>
        <taxon>Thermosediminibacterales</taxon>
        <taxon>Thermosediminibacteraceae</taxon>
        <taxon>Caldanaerovirga</taxon>
    </lineage>
</organism>
<protein>
    <submittedName>
        <fullName evidence="1">CRISPR-associated protein, TIGR03984 family</fullName>
    </submittedName>
</protein>
<dbReference type="EMBL" id="FRCR01000025">
    <property type="protein sequence ID" value="SHM92291.1"/>
    <property type="molecule type" value="Genomic_DNA"/>
</dbReference>